<dbReference type="STRING" id="714943.Mucpa_1512"/>
<reference evidence="2" key="1">
    <citation type="submission" date="2011-09" db="EMBL/GenBank/DDBJ databases">
        <title>The permanent draft genome of Mucilaginibacter paludis DSM 18603.</title>
        <authorList>
            <consortium name="US DOE Joint Genome Institute (JGI-PGF)"/>
            <person name="Lucas S."/>
            <person name="Han J."/>
            <person name="Lapidus A."/>
            <person name="Bruce D."/>
            <person name="Goodwin L."/>
            <person name="Pitluck S."/>
            <person name="Peters L."/>
            <person name="Kyrpides N."/>
            <person name="Mavromatis K."/>
            <person name="Ivanova N."/>
            <person name="Mikhailova N."/>
            <person name="Held B."/>
            <person name="Detter J.C."/>
            <person name="Tapia R."/>
            <person name="Han C."/>
            <person name="Land M."/>
            <person name="Hauser L."/>
            <person name="Markowitz V."/>
            <person name="Cheng J.-F."/>
            <person name="Hugenholtz P."/>
            <person name="Woyke T."/>
            <person name="Wu D."/>
            <person name="Tindall B."/>
            <person name="Brambilla E."/>
            <person name="Klenk H.-P."/>
            <person name="Eisen J.A."/>
        </authorList>
    </citation>
    <scope>NUCLEOTIDE SEQUENCE [LARGE SCALE GENOMIC DNA]</scope>
    <source>
        <strain evidence="2">DSM 18603</strain>
    </source>
</reference>
<evidence type="ECO:0000313" key="3">
    <source>
        <dbReference type="Proteomes" id="UP000002774"/>
    </source>
</evidence>
<feature type="signal peptide" evidence="1">
    <location>
        <begin position="1"/>
        <end position="27"/>
    </location>
</feature>
<feature type="chain" id="PRO_5003558120" evidence="1">
    <location>
        <begin position="28"/>
        <end position="264"/>
    </location>
</feature>
<dbReference type="RefSeq" id="WP_008505524.1">
    <property type="nucleotide sequence ID" value="NZ_CM001403.1"/>
</dbReference>
<keyword evidence="3" id="KW-1185">Reference proteome</keyword>
<organism evidence="2 3">
    <name type="scientific">Mucilaginibacter paludis DSM 18603</name>
    <dbReference type="NCBI Taxonomy" id="714943"/>
    <lineage>
        <taxon>Bacteria</taxon>
        <taxon>Pseudomonadati</taxon>
        <taxon>Bacteroidota</taxon>
        <taxon>Sphingobacteriia</taxon>
        <taxon>Sphingobacteriales</taxon>
        <taxon>Sphingobacteriaceae</taxon>
        <taxon>Mucilaginibacter</taxon>
    </lineage>
</organism>
<dbReference type="AlphaFoldDB" id="H1Y1W7"/>
<evidence type="ECO:0000256" key="1">
    <source>
        <dbReference type="SAM" id="SignalP"/>
    </source>
</evidence>
<protein>
    <submittedName>
        <fullName evidence="2">Uncharacterized protein</fullName>
    </submittedName>
</protein>
<dbReference type="HOGENOM" id="CLU_1053010_0_0_10"/>
<dbReference type="EMBL" id="CM001403">
    <property type="protein sequence ID" value="EHQ25670.1"/>
    <property type="molecule type" value="Genomic_DNA"/>
</dbReference>
<keyword evidence="1" id="KW-0732">Signal</keyword>
<name>H1Y1W7_9SPHI</name>
<evidence type="ECO:0000313" key="2">
    <source>
        <dbReference type="EMBL" id="EHQ25670.1"/>
    </source>
</evidence>
<gene>
    <name evidence="2" type="ORF">Mucpa_1512</name>
</gene>
<sequence length="264" mass="29402">MKTKLLLLCLMLPAAAFCQSITSPMVASSDDHTTTITKVEVTGQNTVVSFKHICYKKGSWVQLNKSMYLQDANGEERYNYVRSEGMPLRPAKFTATADNQEVDFKVYFEKLKPGTKEINVIERARSLAELSDGITYFNYYKVNLYKSKPETAIEERVVVRDVTLMPPPRVDDAVTVDTAYSVGTNFSSGIFKGDMTNLGPIMSGMYTSLLNAQLKIYSDPAITDQLARITKNYYDALIKAGFSMDAALKIITSKQLVSMDGIAK</sequence>
<proteinExistence type="predicted"/>
<accession>H1Y1W7</accession>
<dbReference type="Proteomes" id="UP000002774">
    <property type="component" value="Chromosome"/>
</dbReference>
<dbReference type="OrthoDB" id="6388779at2"/>